<comment type="caution">
    <text evidence="1">The sequence shown here is derived from an EMBL/GenBank/DDBJ whole genome shotgun (WGS) entry which is preliminary data.</text>
</comment>
<dbReference type="EMBL" id="JBEPCU010000152">
    <property type="protein sequence ID" value="MER6977705.1"/>
    <property type="molecule type" value="Genomic_DNA"/>
</dbReference>
<sequence>MTVTGVGTYASLLYTPVRSTGFGLADTIALRNTALGTPSGAHLGQTLTP</sequence>
<keyword evidence="2" id="KW-1185">Reference proteome</keyword>
<evidence type="ECO:0000313" key="2">
    <source>
        <dbReference type="Proteomes" id="UP001458415"/>
    </source>
</evidence>
<evidence type="ECO:0000313" key="1">
    <source>
        <dbReference type="EMBL" id="MER6977705.1"/>
    </source>
</evidence>
<organism evidence="1 2">
    <name type="scientific">Streptomyces carpinensis</name>
    <dbReference type="NCBI Taxonomy" id="66369"/>
    <lineage>
        <taxon>Bacteria</taxon>
        <taxon>Bacillati</taxon>
        <taxon>Actinomycetota</taxon>
        <taxon>Actinomycetes</taxon>
        <taxon>Kitasatosporales</taxon>
        <taxon>Streptomycetaceae</taxon>
        <taxon>Streptomyces</taxon>
    </lineage>
</organism>
<accession>A0ABV1W0I9</accession>
<gene>
    <name evidence="1" type="ORF">ABT317_11970</name>
</gene>
<dbReference type="Proteomes" id="UP001458415">
    <property type="component" value="Unassembled WGS sequence"/>
</dbReference>
<protein>
    <submittedName>
        <fullName evidence="1">Uncharacterized protein</fullName>
    </submittedName>
</protein>
<reference evidence="1 2" key="1">
    <citation type="submission" date="2024-06" db="EMBL/GenBank/DDBJ databases">
        <title>The Natural Products Discovery Center: Release of the First 8490 Sequenced Strains for Exploring Actinobacteria Biosynthetic Diversity.</title>
        <authorList>
            <person name="Kalkreuter E."/>
            <person name="Kautsar S.A."/>
            <person name="Yang D."/>
            <person name="Bader C.D."/>
            <person name="Teijaro C.N."/>
            <person name="Fluegel L."/>
            <person name="Davis C.M."/>
            <person name="Simpson J.R."/>
            <person name="Lauterbach L."/>
            <person name="Steele A.D."/>
            <person name="Gui C."/>
            <person name="Meng S."/>
            <person name="Li G."/>
            <person name="Viehrig K."/>
            <person name="Ye F."/>
            <person name="Su P."/>
            <person name="Kiefer A.F."/>
            <person name="Nichols A."/>
            <person name="Cepeda A.J."/>
            <person name="Yan W."/>
            <person name="Fan B."/>
            <person name="Jiang Y."/>
            <person name="Adhikari A."/>
            <person name="Zheng C.-J."/>
            <person name="Schuster L."/>
            <person name="Cowan T.M."/>
            <person name="Smanski M.J."/>
            <person name="Chevrette M.G."/>
            <person name="De Carvalho L.P.S."/>
            <person name="Shen B."/>
        </authorList>
    </citation>
    <scope>NUCLEOTIDE SEQUENCE [LARGE SCALE GENOMIC DNA]</scope>
    <source>
        <strain evidence="1 2">NPDC000634</strain>
    </source>
</reference>
<name>A0ABV1W0I9_9ACTN</name>
<proteinExistence type="predicted"/>